<feature type="domain" description="Histidine kinase" evidence="7">
    <location>
        <begin position="323"/>
        <end position="532"/>
    </location>
</feature>
<dbReference type="Proteomes" id="UP000261828">
    <property type="component" value="Unassembled WGS sequence"/>
</dbReference>
<dbReference type="EC" id="2.7.13.3" evidence="2"/>
<dbReference type="CDD" id="cd00130">
    <property type="entry name" value="PAS"/>
    <property type="match status" value="2"/>
</dbReference>
<sequence>MANNEVELLTRALERQRKARVQAEKILEAKSKELYDLTKHLRHANSKLENLLDEKGDDMDAAFLNIIDPYVVMDLNFNVLRTNHSAKEFLGVDYTEESINLSDFVHPDFAQYTAESIQSLLKVGVLRNYRAKIILKDGSEKFVQINSSLIYDHEGKPMAAQGIIRDITQEKEIESLLSEQRKELDVIVENSPLGIVLMVEGQIVKSNTAMQNMLGYSHEELKQIKLKDITANEDMAKSESYLKEMKLGKLDHFILNKSYIKKDGTKFLAKTSVSAVRTTEGEIEYQVAIVEDITEHRQLELQKEQLLKQLRASNKELQEYAHIVSHDLKSPLRSISALASWLAEDYADVLDGNGVNQLQMMQEKIEGMDKLIDGILTYSSIDKKTNEDTEVDVNQVISEIREIIFIPDHVNVVIMDTLPTLMADKTKIHQLFQNLISNAVVHIRKKDGLVKIHGHETSTHWQFSISDNGIGIPKEYHEKIFKVFQSLETSEQSTGIGLSIVKKIVDLYEGEIWLDSEEGKGTTFHFTLKKQLL</sequence>
<keyword evidence="5 9" id="KW-0418">Kinase</keyword>
<proteinExistence type="predicted"/>
<dbReference type="InterPro" id="IPR003594">
    <property type="entry name" value="HATPase_dom"/>
</dbReference>
<dbReference type="FunFam" id="3.30.565.10:FF:000006">
    <property type="entry name" value="Sensor histidine kinase WalK"/>
    <property type="match status" value="1"/>
</dbReference>
<dbReference type="Gene3D" id="1.10.287.130">
    <property type="match status" value="1"/>
</dbReference>
<dbReference type="InterPro" id="IPR036097">
    <property type="entry name" value="HisK_dim/P_sf"/>
</dbReference>
<dbReference type="PANTHER" id="PTHR43304">
    <property type="entry name" value="PHYTOCHROME-LIKE PROTEIN CPH1"/>
    <property type="match status" value="1"/>
</dbReference>
<dbReference type="InterPro" id="IPR052162">
    <property type="entry name" value="Sensor_kinase/Photoreceptor"/>
</dbReference>
<dbReference type="Pfam" id="PF13426">
    <property type="entry name" value="PAS_9"/>
    <property type="match status" value="2"/>
</dbReference>
<dbReference type="SMART" id="SM00388">
    <property type="entry name" value="HisKA"/>
    <property type="match status" value="1"/>
</dbReference>
<dbReference type="InterPro" id="IPR005467">
    <property type="entry name" value="His_kinase_dom"/>
</dbReference>
<evidence type="ECO:0000259" key="7">
    <source>
        <dbReference type="PROSITE" id="PS50109"/>
    </source>
</evidence>
<dbReference type="InterPro" id="IPR004358">
    <property type="entry name" value="Sig_transdc_His_kin-like_C"/>
</dbReference>
<dbReference type="SMART" id="SM00091">
    <property type="entry name" value="PAS"/>
    <property type="match status" value="2"/>
</dbReference>
<dbReference type="CDD" id="cd00082">
    <property type="entry name" value="HisKA"/>
    <property type="match status" value="1"/>
</dbReference>
<dbReference type="Pfam" id="PF00512">
    <property type="entry name" value="HisKA"/>
    <property type="match status" value="1"/>
</dbReference>
<evidence type="ECO:0000256" key="1">
    <source>
        <dbReference type="ARBA" id="ARBA00000085"/>
    </source>
</evidence>
<dbReference type="InterPro" id="IPR000700">
    <property type="entry name" value="PAS-assoc_C"/>
</dbReference>
<reference evidence="9 10" key="1">
    <citation type="submission" date="2018-08" db="EMBL/GenBank/DDBJ databases">
        <title>Muricauda nanhaiensis sp. nov., isolated from seawater of the South China Sea.</title>
        <authorList>
            <person name="Dang Y."/>
        </authorList>
    </citation>
    <scope>NUCLEOTIDE SEQUENCE [LARGE SCALE GENOMIC DNA]</scope>
    <source>
        <strain evidence="9 10">SM1704</strain>
    </source>
</reference>
<evidence type="ECO:0000256" key="5">
    <source>
        <dbReference type="ARBA" id="ARBA00022777"/>
    </source>
</evidence>
<feature type="coiled-coil region" evidence="6">
    <location>
        <begin position="296"/>
        <end position="323"/>
    </location>
</feature>
<dbReference type="OrthoDB" id="9781208at2"/>
<feature type="domain" description="PAC" evidence="8">
    <location>
        <begin position="127"/>
        <end position="179"/>
    </location>
</feature>
<dbReference type="Gene3D" id="3.30.450.20">
    <property type="entry name" value="PAS domain"/>
    <property type="match status" value="2"/>
</dbReference>
<dbReference type="InterPro" id="IPR035965">
    <property type="entry name" value="PAS-like_dom_sf"/>
</dbReference>
<dbReference type="PRINTS" id="PR00344">
    <property type="entry name" value="BCTRLSENSOR"/>
</dbReference>
<evidence type="ECO:0000256" key="4">
    <source>
        <dbReference type="ARBA" id="ARBA00022679"/>
    </source>
</evidence>
<dbReference type="PANTHER" id="PTHR43304:SF1">
    <property type="entry name" value="PAC DOMAIN-CONTAINING PROTEIN"/>
    <property type="match status" value="1"/>
</dbReference>
<dbReference type="PROSITE" id="PS50113">
    <property type="entry name" value="PAC"/>
    <property type="match status" value="2"/>
</dbReference>
<gene>
    <name evidence="9" type="ORF">DX873_15605</name>
</gene>
<feature type="domain" description="PAC" evidence="8">
    <location>
        <begin position="253"/>
        <end position="305"/>
    </location>
</feature>
<dbReference type="AlphaFoldDB" id="A0A371JMT0"/>
<evidence type="ECO:0000313" key="9">
    <source>
        <dbReference type="EMBL" id="RDY58425.1"/>
    </source>
</evidence>
<protein>
    <recommendedName>
        <fullName evidence="2">histidine kinase</fullName>
        <ecNumber evidence="2">2.7.13.3</ecNumber>
    </recommendedName>
</protein>
<evidence type="ECO:0000259" key="8">
    <source>
        <dbReference type="PROSITE" id="PS50113"/>
    </source>
</evidence>
<dbReference type="SUPFAM" id="SSF47384">
    <property type="entry name" value="Homodimeric domain of signal transducing histidine kinase"/>
    <property type="match status" value="1"/>
</dbReference>
<dbReference type="InterPro" id="IPR003661">
    <property type="entry name" value="HisK_dim/P_dom"/>
</dbReference>
<organism evidence="9 10">
    <name type="scientific">Flagellimonas nanhaiensis</name>
    <dbReference type="NCBI Taxonomy" id="2292706"/>
    <lineage>
        <taxon>Bacteria</taxon>
        <taxon>Pseudomonadati</taxon>
        <taxon>Bacteroidota</taxon>
        <taxon>Flavobacteriia</taxon>
        <taxon>Flavobacteriales</taxon>
        <taxon>Flavobacteriaceae</taxon>
        <taxon>Flagellimonas</taxon>
    </lineage>
</organism>
<feature type="coiled-coil region" evidence="6">
    <location>
        <begin position="13"/>
        <end position="54"/>
    </location>
</feature>
<keyword evidence="4" id="KW-0808">Transferase</keyword>
<evidence type="ECO:0000313" key="10">
    <source>
        <dbReference type="Proteomes" id="UP000261828"/>
    </source>
</evidence>
<keyword evidence="10" id="KW-1185">Reference proteome</keyword>
<dbReference type="Gene3D" id="3.30.565.10">
    <property type="entry name" value="Histidine kinase-like ATPase, C-terminal domain"/>
    <property type="match status" value="1"/>
</dbReference>
<keyword evidence="3" id="KW-0597">Phosphoprotein</keyword>
<dbReference type="SMART" id="SM00387">
    <property type="entry name" value="HATPase_c"/>
    <property type="match status" value="1"/>
</dbReference>
<dbReference type="SMART" id="SM00086">
    <property type="entry name" value="PAC"/>
    <property type="match status" value="2"/>
</dbReference>
<evidence type="ECO:0000256" key="6">
    <source>
        <dbReference type="SAM" id="Coils"/>
    </source>
</evidence>
<accession>A0A371JMT0</accession>
<dbReference type="InterPro" id="IPR001610">
    <property type="entry name" value="PAC"/>
</dbReference>
<name>A0A371JMT0_9FLAO</name>
<dbReference type="GO" id="GO:0000155">
    <property type="term" value="F:phosphorelay sensor kinase activity"/>
    <property type="evidence" value="ECO:0007669"/>
    <property type="project" value="InterPro"/>
</dbReference>
<dbReference type="InterPro" id="IPR036890">
    <property type="entry name" value="HATPase_C_sf"/>
</dbReference>
<dbReference type="SUPFAM" id="SSF55874">
    <property type="entry name" value="ATPase domain of HSP90 chaperone/DNA topoisomerase II/histidine kinase"/>
    <property type="match status" value="1"/>
</dbReference>
<comment type="catalytic activity">
    <reaction evidence="1">
        <text>ATP + protein L-histidine = ADP + protein N-phospho-L-histidine.</text>
        <dbReference type="EC" id="2.7.13.3"/>
    </reaction>
</comment>
<dbReference type="EMBL" id="QTJX01000004">
    <property type="protein sequence ID" value="RDY58425.1"/>
    <property type="molecule type" value="Genomic_DNA"/>
</dbReference>
<dbReference type="InterPro" id="IPR000014">
    <property type="entry name" value="PAS"/>
</dbReference>
<keyword evidence="6" id="KW-0175">Coiled coil</keyword>
<evidence type="ECO:0000256" key="2">
    <source>
        <dbReference type="ARBA" id="ARBA00012438"/>
    </source>
</evidence>
<dbReference type="SUPFAM" id="SSF55785">
    <property type="entry name" value="PYP-like sensor domain (PAS domain)"/>
    <property type="match status" value="2"/>
</dbReference>
<comment type="caution">
    <text evidence="9">The sequence shown here is derived from an EMBL/GenBank/DDBJ whole genome shotgun (WGS) entry which is preliminary data.</text>
</comment>
<dbReference type="NCBIfam" id="TIGR00229">
    <property type="entry name" value="sensory_box"/>
    <property type="match status" value="2"/>
</dbReference>
<dbReference type="PROSITE" id="PS50109">
    <property type="entry name" value="HIS_KIN"/>
    <property type="match status" value="1"/>
</dbReference>
<dbReference type="Pfam" id="PF02518">
    <property type="entry name" value="HATPase_c"/>
    <property type="match status" value="1"/>
</dbReference>
<evidence type="ECO:0000256" key="3">
    <source>
        <dbReference type="ARBA" id="ARBA00022553"/>
    </source>
</evidence>